<comment type="caution">
    <text evidence="2">The sequence shown here is derived from an EMBL/GenBank/DDBJ whole genome shotgun (WGS) entry which is preliminary data.</text>
</comment>
<feature type="region of interest" description="Disordered" evidence="1">
    <location>
        <begin position="110"/>
        <end position="154"/>
    </location>
</feature>
<dbReference type="EMBL" id="JABEBT010000131">
    <property type="protein sequence ID" value="KAF7630763.1"/>
    <property type="molecule type" value="Genomic_DNA"/>
</dbReference>
<accession>A0A8S9ZEC2</accession>
<evidence type="ECO:0000256" key="1">
    <source>
        <dbReference type="SAM" id="MobiDB-lite"/>
    </source>
</evidence>
<feature type="compositionally biased region" description="Polar residues" evidence="1">
    <location>
        <begin position="370"/>
        <end position="394"/>
    </location>
</feature>
<name>A0A8S9ZEC2_9BILA</name>
<evidence type="ECO:0000313" key="2">
    <source>
        <dbReference type="EMBL" id="KAF7630763.1"/>
    </source>
</evidence>
<dbReference type="InterPro" id="IPR011011">
    <property type="entry name" value="Znf_FYVE_PHD"/>
</dbReference>
<protein>
    <recommendedName>
        <fullName evidence="4">PHD-type domain-containing protein</fullName>
    </recommendedName>
</protein>
<feature type="compositionally biased region" description="Polar residues" evidence="1">
    <location>
        <begin position="65"/>
        <end position="88"/>
    </location>
</feature>
<feature type="compositionally biased region" description="Basic and acidic residues" evidence="1">
    <location>
        <begin position="399"/>
        <end position="421"/>
    </location>
</feature>
<feature type="compositionally biased region" description="Polar residues" evidence="1">
    <location>
        <begin position="135"/>
        <end position="154"/>
    </location>
</feature>
<keyword evidence="3" id="KW-1185">Reference proteome</keyword>
<dbReference type="Proteomes" id="UP000605970">
    <property type="component" value="Unassembled WGS sequence"/>
</dbReference>
<feature type="region of interest" description="Disordered" evidence="1">
    <location>
        <begin position="16"/>
        <end position="40"/>
    </location>
</feature>
<dbReference type="AlphaFoldDB" id="A0A8S9ZEC2"/>
<evidence type="ECO:0008006" key="4">
    <source>
        <dbReference type="Google" id="ProtNLM"/>
    </source>
</evidence>
<dbReference type="Gene3D" id="3.30.40.10">
    <property type="entry name" value="Zinc/RING finger domain, C3HC4 (zinc finger)"/>
    <property type="match status" value="1"/>
</dbReference>
<dbReference type="SUPFAM" id="SSF57903">
    <property type="entry name" value="FYVE/PHD zinc finger"/>
    <property type="match status" value="1"/>
</dbReference>
<dbReference type="OrthoDB" id="5906939at2759"/>
<feature type="region of interest" description="Disordered" evidence="1">
    <location>
        <begin position="168"/>
        <end position="191"/>
    </location>
</feature>
<feature type="region of interest" description="Disordered" evidence="1">
    <location>
        <begin position="55"/>
        <end position="88"/>
    </location>
</feature>
<feature type="compositionally biased region" description="Polar residues" evidence="1">
    <location>
        <begin position="422"/>
        <end position="435"/>
    </location>
</feature>
<feature type="region of interest" description="Disordered" evidence="1">
    <location>
        <begin position="370"/>
        <end position="451"/>
    </location>
</feature>
<feature type="compositionally biased region" description="Polar residues" evidence="1">
    <location>
        <begin position="178"/>
        <end position="189"/>
    </location>
</feature>
<dbReference type="InterPro" id="IPR013083">
    <property type="entry name" value="Znf_RING/FYVE/PHD"/>
</dbReference>
<evidence type="ECO:0000313" key="3">
    <source>
        <dbReference type="Proteomes" id="UP000605970"/>
    </source>
</evidence>
<feature type="compositionally biased region" description="Polar residues" evidence="1">
    <location>
        <begin position="19"/>
        <end position="40"/>
    </location>
</feature>
<feature type="compositionally biased region" description="Polar residues" evidence="1">
    <location>
        <begin position="113"/>
        <end position="126"/>
    </location>
</feature>
<reference evidence="2" key="1">
    <citation type="journal article" date="2020" name="Ecol. Evol.">
        <title>Genome structure and content of the rice root-knot nematode (Meloidogyne graminicola).</title>
        <authorList>
            <person name="Phan N.T."/>
            <person name="Danchin E.G.J."/>
            <person name="Klopp C."/>
            <person name="Perfus-Barbeoch L."/>
            <person name="Kozlowski D.K."/>
            <person name="Koutsovoulos G.D."/>
            <person name="Lopez-Roques C."/>
            <person name="Bouchez O."/>
            <person name="Zahm M."/>
            <person name="Besnard G."/>
            <person name="Bellafiore S."/>
        </authorList>
    </citation>
    <scope>NUCLEOTIDE SEQUENCE</scope>
    <source>
        <strain evidence="2">VN-18</strain>
    </source>
</reference>
<sequence>MSNFLFTSIIIFMEKKNSPKTSGPSTTPFVQSPSRPPSETKSIKLFSAQHHSLYSGQPLNERDSNSSISVQLSDQHLSPSTQPSHEIVGQTQNLSHLPQKLFNDQFLIKHNNNHPQQPRRSISTAGVPQHFLPPHQSSTMTASAPSSLESDTSVAANSELFPSSHIIIRDPFAPDPPNTSAQLSLSPSNEHQHHLQPVLQPLQWDGKPPKDSKCMAELVAASDPSLPPMVPLPNIKEGGVPHGGVFPQWSFFNIPFQRQRLEQLYPEGTFPPTQWSRWSPMPMPMLRPVMPPRIILMPLKPGMQVSPGMVPPGLAGRIPSGHIPVLIVPGPTGQLVTLPLNAAHPSMFGMIPANMAHGASLASGFMGQQVQNNSGKQQGANTPSITSATMLASGTTTKAKKETARQRKQREKEEQQRREMDTQQNQQTNFTSAVRSPTLEEGSIQPGSSPFFGRQQIHQQMAAGVDGPLQGLQQDYCFKVPGRSPPIKRCTSSIPPTSASGIVPPATVGAALTPMPDQRIHAQGQCCVCQTEINHHRKAIKCTAISQGCNHLFHWECAGLSLDAFSEFCRDNRLEWICQMCFSTKKECLMFAC</sequence>
<proteinExistence type="predicted"/>
<organism evidence="2 3">
    <name type="scientific">Meloidogyne graminicola</name>
    <dbReference type="NCBI Taxonomy" id="189291"/>
    <lineage>
        <taxon>Eukaryota</taxon>
        <taxon>Metazoa</taxon>
        <taxon>Ecdysozoa</taxon>
        <taxon>Nematoda</taxon>
        <taxon>Chromadorea</taxon>
        <taxon>Rhabditida</taxon>
        <taxon>Tylenchina</taxon>
        <taxon>Tylenchomorpha</taxon>
        <taxon>Tylenchoidea</taxon>
        <taxon>Meloidogynidae</taxon>
        <taxon>Meloidogyninae</taxon>
        <taxon>Meloidogyne</taxon>
    </lineage>
</organism>
<gene>
    <name evidence="2" type="ORF">Mgra_00008971</name>
</gene>